<evidence type="ECO:0000256" key="3">
    <source>
        <dbReference type="ARBA" id="ARBA00022989"/>
    </source>
</evidence>
<organism evidence="7 8">
    <name type="scientific">Populus trichocarpa</name>
    <name type="common">Western balsam poplar</name>
    <name type="synonym">Populus balsamifera subsp. trichocarpa</name>
    <dbReference type="NCBI Taxonomy" id="3694"/>
    <lineage>
        <taxon>Eukaryota</taxon>
        <taxon>Viridiplantae</taxon>
        <taxon>Streptophyta</taxon>
        <taxon>Embryophyta</taxon>
        <taxon>Tracheophyta</taxon>
        <taxon>Spermatophyta</taxon>
        <taxon>Magnoliopsida</taxon>
        <taxon>eudicotyledons</taxon>
        <taxon>Gunneridae</taxon>
        <taxon>Pentapetalae</taxon>
        <taxon>rosids</taxon>
        <taxon>fabids</taxon>
        <taxon>Malpighiales</taxon>
        <taxon>Salicaceae</taxon>
        <taxon>Saliceae</taxon>
        <taxon>Populus</taxon>
    </lineage>
</organism>
<proteinExistence type="predicted"/>
<protein>
    <recommendedName>
        <fullName evidence="6">V-ATPase proteolipid subunit C-like domain-containing protein</fullName>
    </recommendedName>
</protein>
<dbReference type="Gene3D" id="1.20.120.610">
    <property type="entry name" value="lithium bound rotor ring of v- atpase"/>
    <property type="match status" value="1"/>
</dbReference>
<evidence type="ECO:0000259" key="6">
    <source>
        <dbReference type="Pfam" id="PF00137"/>
    </source>
</evidence>
<keyword evidence="8" id="KW-1185">Reference proteome</keyword>
<keyword evidence="2 5" id="KW-0812">Transmembrane</keyword>
<name>A0A2K1Y5K8_POPTR</name>
<dbReference type="GO" id="GO:0015078">
    <property type="term" value="F:proton transmembrane transporter activity"/>
    <property type="evidence" value="ECO:0007669"/>
    <property type="project" value="InterPro"/>
</dbReference>
<dbReference type="EMBL" id="CM009302">
    <property type="protein sequence ID" value="PNT08324.1"/>
    <property type="molecule type" value="Genomic_DNA"/>
</dbReference>
<keyword evidence="4 5" id="KW-0472">Membrane</keyword>
<dbReference type="InterPro" id="IPR035921">
    <property type="entry name" value="F/V-ATP_Csub_sf"/>
</dbReference>
<evidence type="ECO:0000256" key="4">
    <source>
        <dbReference type="ARBA" id="ARBA00023136"/>
    </source>
</evidence>
<dbReference type="InterPro" id="IPR002379">
    <property type="entry name" value="ATPase_proteolipid_c-like_dom"/>
</dbReference>
<dbReference type="SUPFAM" id="SSF81333">
    <property type="entry name" value="F1F0 ATP synthase subunit C"/>
    <property type="match status" value="1"/>
</dbReference>
<comment type="subcellular location">
    <subcellularLocation>
        <location evidence="1">Membrane</location>
        <topology evidence="1">Multi-pass membrane protein</topology>
    </subcellularLocation>
</comment>
<sequence length="92" mass="10793">MFLGLFTSGTYHESIDFCRFRYCCWVGRWACFYWTWGWSRYCCGPSCRRYRETTRGRGEIRGTLLLSLAFMEALTIYGLVVALALLFANPFV</sequence>
<evidence type="ECO:0000256" key="2">
    <source>
        <dbReference type="ARBA" id="ARBA00022692"/>
    </source>
</evidence>
<dbReference type="AlphaFoldDB" id="A0A2K1Y5K8"/>
<feature type="transmembrane region" description="Helical" evidence="5">
    <location>
        <begin position="64"/>
        <end position="88"/>
    </location>
</feature>
<feature type="domain" description="V-ATPase proteolipid subunit C-like" evidence="6">
    <location>
        <begin position="57"/>
        <end position="84"/>
    </location>
</feature>
<dbReference type="Pfam" id="PF00137">
    <property type="entry name" value="ATP-synt_C"/>
    <property type="match status" value="1"/>
</dbReference>
<dbReference type="GO" id="GO:0045259">
    <property type="term" value="C:proton-transporting ATP synthase complex"/>
    <property type="evidence" value="ECO:0000318"/>
    <property type="project" value="GO_Central"/>
</dbReference>
<dbReference type="STRING" id="3694.A0A2K1Y5K8"/>
<dbReference type="GO" id="GO:0033177">
    <property type="term" value="C:proton-transporting two-sector ATPase complex, proton-transporting domain"/>
    <property type="evidence" value="ECO:0007669"/>
    <property type="project" value="InterPro"/>
</dbReference>
<accession>A0A2K1Y5K8</accession>
<dbReference type="GO" id="GO:0015986">
    <property type="term" value="P:proton motive force-driven ATP synthesis"/>
    <property type="evidence" value="ECO:0000318"/>
    <property type="project" value="GO_Central"/>
</dbReference>
<evidence type="ECO:0000313" key="7">
    <source>
        <dbReference type="EMBL" id="PNT08324.1"/>
    </source>
</evidence>
<keyword evidence="3 5" id="KW-1133">Transmembrane helix</keyword>
<gene>
    <name evidence="7" type="ORF">POPTR_013G142700</name>
</gene>
<reference evidence="7 8" key="1">
    <citation type="journal article" date="2006" name="Science">
        <title>The genome of black cottonwood, Populus trichocarpa (Torr. &amp; Gray).</title>
        <authorList>
            <person name="Tuskan G.A."/>
            <person name="Difazio S."/>
            <person name="Jansson S."/>
            <person name="Bohlmann J."/>
            <person name="Grigoriev I."/>
            <person name="Hellsten U."/>
            <person name="Putnam N."/>
            <person name="Ralph S."/>
            <person name="Rombauts S."/>
            <person name="Salamov A."/>
            <person name="Schein J."/>
            <person name="Sterck L."/>
            <person name="Aerts A."/>
            <person name="Bhalerao R.R."/>
            <person name="Bhalerao R.P."/>
            <person name="Blaudez D."/>
            <person name="Boerjan W."/>
            <person name="Brun A."/>
            <person name="Brunner A."/>
            <person name="Busov V."/>
            <person name="Campbell M."/>
            <person name="Carlson J."/>
            <person name="Chalot M."/>
            <person name="Chapman J."/>
            <person name="Chen G.L."/>
            <person name="Cooper D."/>
            <person name="Coutinho P.M."/>
            <person name="Couturier J."/>
            <person name="Covert S."/>
            <person name="Cronk Q."/>
            <person name="Cunningham R."/>
            <person name="Davis J."/>
            <person name="Degroeve S."/>
            <person name="Dejardin A."/>
            <person name="Depamphilis C."/>
            <person name="Detter J."/>
            <person name="Dirks B."/>
            <person name="Dubchak I."/>
            <person name="Duplessis S."/>
            <person name="Ehlting J."/>
            <person name="Ellis B."/>
            <person name="Gendler K."/>
            <person name="Goodstein D."/>
            <person name="Gribskov M."/>
            <person name="Grimwood J."/>
            <person name="Groover A."/>
            <person name="Gunter L."/>
            <person name="Hamberger B."/>
            <person name="Heinze B."/>
            <person name="Helariutta Y."/>
            <person name="Henrissat B."/>
            <person name="Holligan D."/>
            <person name="Holt R."/>
            <person name="Huang W."/>
            <person name="Islam-Faridi N."/>
            <person name="Jones S."/>
            <person name="Jones-Rhoades M."/>
            <person name="Jorgensen R."/>
            <person name="Joshi C."/>
            <person name="Kangasjarvi J."/>
            <person name="Karlsson J."/>
            <person name="Kelleher C."/>
            <person name="Kirkpatrick R."/>
            <person name="Kirst M."/>
            <person name="Kohler A."/>
            <person name="Kalluri U."/>
            <person name="Larimer F."/>
            <person name="Leebens-Mack J."/>
            <person name="Leple J.C."/>
            <person name="Locascio P."/>
            <person name="Lou Y."/>
            <person name="Lucas S."/>
            <person name="Martin F."/>
            <person name="Montanini B."/>
            <person name="Napoli C."/>
            <person name="Nelson D.R."/>
            <person name="Nelson C."/>
            <person name="Nieminen K."/>
            <person name="Nilsson O."/>
            <person name="Pereda V."/>
            <person name="Peter G."/>
            <person name="Philippe R."/>
            <person name="Pilate G."/>
            <person name="Poliakov A."/>
            <person name="Razumovskaya J."/>
            <person name="Richardson P."/>
            <person name="Rinaldi C."/>
            <person name="Ritland K."/>
            <person name="Rouze P."/>
            <person name="Ryaboy D."/>
            <person name="Schmutz J."/>
            <person name="Schrader J."/>
            <person name="Segerman B."/>
            <person name="Shin H."/>
            <person name="Siddiqui A."/>
            <person name="Sterky F."/>
            <person name="Terry A."/>
            <person name="Tsai C.J."/>
            <person name="Uberbacher E."/>
            <person name="Unneberg P."/>
            <person name="Vahala J."/>
            <person name="Wall K."/>
            <person name="Wessler S."/>
            <person name="Yang G."/>
            <person name="Yin T."/>
            <person name="Douglas C."/>
            <person name="Marra M."/>
            <person name="Sandberg G."/>
            <person name="Van de Peer Y."/>
            <person name="Rokhsar D."/>
        </authorList>
    </citation>
    <scope>NUCLEOTIDE SEQUENCE [LARGE SCALE GENOMIC DNA]</scope>
    <source>
        <strain evidence="8">cv. Nisqually</strain>
    </source>
</reference>
<evidence type="ECO:0000313" key="8">
    <source>
        <dbReference type="Proteomes" id="UP000006729"/>
    </source>
</evidence>
<evidence type="ECO:0000256" key="5">
    <source>
        <dbReference type="SAM" id="Phobius"/>
    </source>
</evidence>
<dbReference type="InParanoid" id="A0A2K1Y5K8"/>
<evidence type="ECO:0000256" key="1">
    <source>
        <dbReference type="ARBA" id="ARBA00004141"/>
    </source>
</evidence>
<dbReference type="Proteomes" id="UP000006729">
    <property type="component" value="Chromosome 13"/>
</dbReference>